<evidence type="ECO:0000313" key="3">
    <source>
        <dbReference type="Proteomes" id="UP000249016"/>
    </source>
</evidence>
<sequence length="155" mass="17081">MNKLIHLLNLVVLVTLLLNSKPVQAHEKRNFYGNPLTLNGKPLNYSSFSLSSRGMLAVVDEDPESKEATKIPFRIYLKRAGAVVTPSVSDNTQPVYYDIDVSAVLALARPGDDLIIEPVRKTDLAAKRVIKLKPLNSCLPPNWLFFPINGIAPGC</sequence>
<proteinExistence type="predicted"/>
<organism evidence="2 3">
    <name type="scientific">Spirosoma telluris</name>
    <dbReference type="NCBI Taxonomy" id="2183553"/>
    <lineage>
        <taxon>Bacteria</taxon>
        <taxon>Pseudomonadati</taxon>
        <taxon>Bacteroidota</taxon>
        <taxon>Cytophagia</taxon>
        <taxon>Cytophagales</taxon>
        <taxon>Cytophagaceae</taxon>
        <taxon>Spirosoma</taxon>
    </lineage>
</organism>
<dbReference type="OrthoDB" id="953615at2"/>
<dbReference type="AlphaFoldDB" id="A0A327NT05"/>
<comment type="caution">
    <text evidence="2">The sequence shown here is derived from an EMBL/GenBank/DDBJ whole genome shotgun (WGS) entry which is preliminary data.</text>
</comment>
<evidence type="ECO:0000256" key="1">
    <source>
        <dbReference type="SAM" id="SignalP"/>
    </source>
</evidence>
<keyword evidence="3" id="KW-1185">Reference proteome</keyword>
<accession>A0A327NT05</accession>
<dbReference type="EMBL" id="QLII01000001">
    <property type="protein sequence ID" value="RAI77589.1"/>
    <property type="molecule type" value="Genomic_DNA"/>
</dbReference>
<feature type="signal peptide" evidence="1">
    <location>
        <begin position="1"/>
        <end position="25"/>
    </location>
</feature>
<feature type="chain" id="PRO_5016265237" evidence="1">
    <location>
        <begin position="26"/>
        <end position="155"/>
    </location>
</feature>
<gene>
    <name evidence="2" type="ORF">HMF3257_31740</name>
</gene>
<evidence type="ECO:0000313" key="2">
    <source>
        <dbReference type="EMBL" id="RAI77589.1"/>
    </source>
</evidence>
<reference evidence="2 3" key="1">
    <citation type="submission" date="2018-06" db="EMBL/GenBank/DDBJ databases">
        <title>Spirosoma sp. HMF3257 Genome sequencing and assembly.</title>
        <authorList>
            <person name="Kang H."/>
            <person name="Cha I."/>
            <person name="Kim H."/>
            <person name="Kang J."/>
            <person name="Joh K."/>
        </authorList>
    </citation>
    <scope>NUCLEOTIDE SEQUENCE [LARGE SCALE GENOMIC DNA]</scope>
    <source>
        <strain evidence="2 3">HMF3257</strain>
    </source>
</reference>
<keyword evidence="1" id="KW-0732">Signal</keyword>
<name>A0A327NT05_9BACT</name>
<dbReference type="RefSeq" id="WP_111348401.1">
    <property type="nucleotide sequence ID" value="NZ_QLII01000001.1"/>
</dbReference>
<protein>
    <submittedName>
        <fullName evidence="2">Uncharacterized protein</fullName>
    </submittedName>
</protein>
<dbReference type="Proteomes" id="UP000249016">
    <property type="component" value="Unassembled WGS sequence"/>
</dbReference>